<dbReference type="GO" id="GO:0003924">
    <property type="term" value="F:GTPase activity"/>
    <property type="evidence" value="ECO:0007669"/>
    <property type="project" value="InterPro"/>
</dbReference>
<dbReference type="SMART" id="SM00178">
    <property type="entry name" value="SAR"/>
    <property type="match status" value="1"/>
</dbReference>
<evidence type="ECO:0008006" key="9">
    <source>
        <dbReference type="Google" id="ProtNLM"/>
    </source>
</evidence>
<dbReference type="OMA" id="HYYQNSE"/>
<feature type="binding site" evidence="5">
    <location>
        <position position="35"/>
    </location>
    <ligand>
        <name>Mg(2+)</name>
        <dbReference type="ChEBI" id="CHEBI:18420"/>
    </ligand>
</feature>
<feature type="binding site" evidence="4">
    <location>
        <begin position="28"/>
        <end position="35"/>
    </location>
    <ligand>
        <name>GTP</name>
        <dbReference type="ChEBI" id="CHEBI:37565"/>
    </ligand>
</feature>
<dbReference type="SUPFAM" id="SSF52540">
    <property type="entry name" value="P-loop containing nucleoside triphosphate hydrolases"/>
    <property type="match status" value="1"/>
</dbReference>
<feature type="binding site" evidence="4">
    <location>
        <position position="74"/>
    </location>
    <ligand>
        <name>GTP</name>
        <dbReference type="ChEBI" id="CHEBI:37565"/>
    </ligand>
</feature>
<dbReference type="OrthoDB" id="2011769at2759"/>
<keyword evidence="2 4" id="KW-0547">Nucleotide-binding</keyword>
<comment type="caution">
    <text evidence="7">The sequence shown here is derived from an EMBL/GenBank/DDBJ whole genome shotgun (WGS) entry which is preliminary data.</text>
</comment>
<dbReference type="EMBL" id="JAGTXO010000001">
    <property type="protein sequence ID" value="KAG8470862.1"/>
    <property type="molecule type" value="Genomic_DNA"/>
</dbReference>
<dbReference type="SMART" id="SM00177">
    <property type="entry name" value="ARF"/>
    <property type="match status" value="1"/>
</dbReference>
<protein>
    <recommendedName>
        <fullName evidence="9">ADP-ribosylation factor</fullName>
    </recommendedName>
</protein>
<feature type="binding site" evidence="5">
    <location>
        <position position="52"/>
    </location>
    <ligand>
        <name>Mg(2+)</name>
        <dbReference type="ChEBI" id="CHEBI:18420"/>
    </ligand>
</feature>
<dbReference type="NCBIfam" id="TIGR00231">
    <property type="entry name" value="small_GTP"/>
    <property type="match status" value="1"/>
</dbReference>
<dbReference type="GO" id="GO:0046872">
    <property type="term" value="F:metal ion binding"/>
    <property type="evidence" value="ECO:0007669"/>
    <property type="project" value="UniProtKB-KW"/>
</dbReference>
<keyword evidence="5" id="KW-0479">Metal-binding</keyword>
<evidence type="ECO:0000256" key="6">
    <source>
        <dbReference type="RuleBase" id="RU003925"/>
    </source>
</evidence>
<evidence type="ECO:0000313" key="8">
    <source>
        <dbReference type="Proteomes" id="UP000751190"/>
    </source>
</evidence>
<dbReference type="InterPro" id="IPR005225">
    <property type="entry name" value="Small_GTP-bd"/>
</dbReference>
<dbReference type="Gene3D" id="3.40.50.300">
    <property type="entry name" value="P-loop containing nucleotide triphosphate hydrolases"/>
    <property type="match status" value="1"/>
</dbReference>
<dbReference type="GO" id="GO:0005525">
    <property type="term" value="F:GTP binding"/>
    <property type="evidence" value="ECO:0007669"/>
    <property type="project" value="UniProtKB-KW"/>
</dbReference>
<sequence>MGILLSRVPLWGLFDHFFPRETRVLMLGLDAAGKTSILYRLKLDELLTTVPTIGFNVESTRHRNLEMTLWDVGGQDKIRQLWKHYYRSTDALIFVVDSSDSERLEEARDELHATLAHPQMADQIVLIYANKVDLPGSLTTGRIIEGLQLQALTSSRWHVQHSSAATGIGILEGLRWLSERITARRAAV</sequence>
<dbReference type="PRINTS" id="PR00328">
    <property type="entry name" value="SAR1GTPBP"/>
</dbReference>
<dbReference type="PROSITE" id="PS51417">
    <property type="entry name" value="ARF"/>
    <property type="match status" value="1"/>
</dbReference>
<dbReference type="AlphaFoldDB" id="A0A8J5XY21"/>
<keyword evidence="3 4" id="KW-0342">GTP-binding</keyword>
<keyword evidence="5" id="KW-0460">Magnesium</keyword>
<proteinExistence type="inferred from homology"/>
<feature type="binding site" evidence="4">
    <location>
        <begin position="130"/>
        <end position="133"/>
    </location>
    <ligand>
        <name>GTP</name>
        <dbReference type="ChEBI" id="CHEBI:37565"/>
    </ligand>
</feature>
<dbReference type="Proteomes" id="UP000751190">
    <property type="component" value="Unassembled WGS sequence"/>
</dbReference>
<dbReference type="FunFam" id="3.40.50.300:FF:000412">
    <property type="entry name" value="ADP-ribosylation factor 1"/>
    <property type="match status" value="1"/>
</dbReference>
<evidence type="ECO:0000256" key="5">
    <source>
        <dbReference type="PIRSR" id="PIRSR606689-2"/>
    </source>
</evidence>
<accession>A0A8J5XY21</accession>
<organism evidence="7 8">
    <name type="scientific">Diacronema lutheri</name>
    <name type="common">Unicellular marine alga</name>
    <name type="synonym">Monochrysis lutheri</name>
    <dbReference type="NCBI Taxonomy" id="2081491"/>
    <lineage>
        <taxon>Eukaryota</taxon>
        <taxon>Haptista</taxon>
        <taxon>Haptophyta</taxon>
        <taxon>Pavlovophyceae</taxon>
        <taxon>Pavlovales</taxon>
        <taxon>Pavlovaceae</taxon>
        <taxon>Diacronema</taxon>
    </lineage>
</organism>
<dbReference type="SMART" id="SM00175">
    <property type="entry name" value="RAB"/>
    <property type="match status" value="1"/>
</dbReference>
<dbReference type="InterPro" id="IPR006689">
    <property type="entry name" value="Small_GTPase_ARF/SAR"/>
</dbReference>
<reference evidence="7" key="1">
    <citation type="submission" date="2021-05" db="EMBL/GenBank/DDBJ databases">
        <title>The genome of the haptophyte Pavlova lutheri (Diacronema luteri, Pavlovales) - a model for lipid biosynthesis in eukaryotic algae.</title>
        <authorList>
            <person name="Hulatt C.J."/>
            <person name="Posewitz M.C."/>
        </authorList>
    </citation>
    <scope>NUCLEOTIDE SEQUENCE</scope>
    <source>
        <strain evidence="7">NIVA-4/92</strain>
    </source>
</reference>
<dbReference type="InterPro" id="IPR027417">
    <property type="entry name" value="P-loop_NTPase"/>
</dbReference>
<name>A0A8J5XY21_DIALT</name>
<dbReference type="InterPro" id="IPR024156">
    <property type="entry name" value="Small_GTPase_ARF"/>
</dbReference>
<evidence type="ECO:0000256" key="3">
    <source>
        <dbReference type="ARBA" id="ARBA00023134"/>
    </source>
</evidence>
<keyword evidence="8" id="KW-1185">Reference proteome</keyword>
<evidence type="ECO:0000256" key="1">
    <source>
        <dbReference type="ARBA" id="ARBA00010290"/>
    </source>
</evidence>
<dbReference type="PANTHER" id="PTHR11711">
    <property type="entry name" value="ADP RIBOSYLATION FACTOR-RELATED"/>
    <property type="match status" value="1"/>
</dbReference>
<dbReference type="GO" id="GO:0030010">
    <property type="term" value="P:establishment of cell polarity"/>
    <property type="evidence" value="ECO:0007669"/>
    <property type="project" value="UniProtKB-ARBA"/>
</dbReference>
<dbReference type="CDD" id="cd00878">
    <property type="entry name" value="Arf_Arl"/>
    <property type="match status" value="1"/>
</dbReference>
<evidence type="ECO:0000256" key="4">
    <source>
        <dbReference type="PIRSR" id="PIRSR606689-1"/>
    </source>
</evidence>
<comment type="similarity">
    <text evidence="1 6">Belongs to the small GTPase superfamily. Arf family.</text>
</comment>
<evidence type="ECO:0000313" key="7">
    <source>
        <dbReference type="EMBL" id="KAG8470862.1"/>
    </source>
</evidence>
<gene>
    <name evidence="7" type="ORF">KFE25_009283</name>
</gene>
<evidence type="ECO:0000256" key="2">
    <source>
        <dbReference type="ARBA" id="ARBA00022741"/>
    </source>
</evidence>
<dbReference type="Pfam" id="PF00025">
    <property type="entry name" value="Arf"/>
    <property type="match status" value="1"/>
</dbReference>